<accession>A0A557SMV0</accession>
<keyword evidence="2" id="KW-0238">DNA-binding</keyword>
<reference evidence="5 6" key="1">
    <citation type="submission" date="2019-07" db="EMBL/GenBank/DDBJ databases">
        <title>The pathways for chlorine oxyanion respiration interact through the shared metabolite chlorate.</title>
        <authorList>
            <person name="Barnum T.P."/>
            <person name="Cheng Y."/>
            <person name="Hill K.A."/>
            <person name="Lucas L.N."/>
            <person name="Carlson H.K."/>
            <person name="Coates J.D."/>
        </authorList>
    </citation>
    <scope>NUCLEOTIDE SEQUENCE [LARGE SCALE GENOMIC DNA]</scope>
    <source>
        <strain evidence="5 6">BK-1</strain>
    </source>
</reference>
<dbReference type="OrthoDB" id="9807069at2"/>
<keyword evidence="1" id="KW-0805">Transcription regulation</keyword>
<evidence type="ECO:0000313" key="6">
    <source>
        <dbReference type="Proteomes" id="UP000316649"/>
    </source>
</evidence>
<feature type="domain" description="HTH hxlR-type" evidence="4">
    <location>
        <begin position="11"/>
        <end position="109"/>
    </location>
</feature>
<dbReference type="SUPFAM" id="SSF46785">
    <property type="entry name" value="Winged helix' DNA-binding domain"/>
    <property type="match status" value="1"/>
</dbReference>
<protein>
    <submittedName>
        <fullName evidence="5">Helix-turn-helix transcriptional regulator</fullName>
    </submittedName>
</protein>
<dbReference type="Proteomes" id="UP000316649">
    <property type="component" value="Unassembled WGS sequence"/>
</dbReference>
<sequence>MIKVNNSEYNCPFEVAIDIMDGKWKLYILWHLRHKTRRFSDLKRRVPGITQKMLTQKLRELEEEKIVNRKVYAEVPPRVEYSLTEFGKQLEPIMEMLLEWGHYYSKAYGETDYDYECRPKNEKLLEIAS</sequence>
<dbReference type="InterPro" id="IPR036388">
    <property type="entry name" value="WH-like_DNA-bd_sf"/>
</dbReference>
<dbReference type="InterPro" id="IPR036390">
    <property type="entry name" value="WH_DNA-bd_sf"/>
</dbReference>
<dbReference type="AlphaFoldDB" id="A0A557SMV0"/>
<dbReference type="Gene3D" id="1.10.10.10">
    <property type="entry name" value="Winged helix-like DNA-binding domain superfamily/Winged helix DNA-binding domain"/>
    <property type="match status" value="1"/>
</dbReference>
<dbReference type="GO" id="GO:0003677">
    <property type="term" value="F:DNA binding"/>
    <property type="evidence" value="ECO:0007669"/>
    <property type="project" value="UniProtKB-KW"/>
</dbReference>
<evidence type="ECO:0000259" key="4">
    <source>
        <dbReference type="PROSITE" id="PS51118"/>
    </source>
</evidence>
<dbReference type="PROSITE" id="PS51118">
    <property type="entry name" value="HTH_HXLR"/>
    <property type="match status" value="1"/>
</dbReference>
<name>A0A557SMV0_9GAMM</name>
<evidence type="ECO:0000313" key="5">
    <source>
        <dbReference type="EMBL" id="TVO78749.1"/>
    </source>
</evidence>
<proteinExistence type="predicted"/>
<comment type="caution">
    <text evidence="5">The sequence shown here is derived from an EMBL/GenBank/DDBJ whole genome shotgun (WGS) entry which is preliminary data.</text>
</comment>
<evidence type="ECO:0000256" key="1">
    <source>
        <dbReference type="ARBA" id="ARBA00023015"/>
    </source>
</evidence>
<dbReference type="EMBL" id="VMNH01000002">
    <property type="protein sequence ID" value="TVO78749.1"/>
    <property type="molecule type" value="Genomic_DNA"/>
</dbReference>
<dbReference type="PANTHER" id="PTHR33204:SF29">
    <property type="entry name" value="TRANSCRIPTIONAL REGULATOR"/>
    <property type="match status" value="1"/>
</dbReference>
<gene>
    <name evidence="5" type="ORF">FHP88_00900</name>
</gene>
<organism evidence="5 6">
    <name type="scientific">Sedimenticola selenatireducens</name>
    <dbReference type="NCBI Taxonomy" id="191960"/>
    <lineage>
        <taxon>Bacteria</taxon>
        <taxon>Pseudomonadati</taxon>
        <taxon>Pseudomonadota</taxon>
        <taxon>Gammaproteobacteria</taxon>
        <taxon>Chromatiales</taxon>
        <taxon>Sedimenticolaceae</taxon>
        <taxon>Sedimenticola</taxon>
    </lineage>
</organism>
<evidence type="ECO:0000256" key="3">
    <source>
        <dbReference type="ARBA" id="ARBA00023163"/>
    </source>
</evidence>
<dbReference type="PANTHER" id="PTHR33204">
    <property type="entry name" value="TRANSCRIPTIONAL REGULATOR, MARR FAMILY"/>
    <property type="match status" value="1"/>
</dbReference>
<keyword evidence="3" id="KW-0804">Transcription</keyword>
<dbReference type="Pfam" id="PF01638">
    <property type="entry name" value="HxlR"/>
    <property type="match status" value="1"/>
</dbReference>
<dbReference type="RefSeq" id="WP_144357107.1">
    <property type="nucleotide sequence ID" value="NZ_VMNH01000002.1"/>
</dbReference>
<evidence type="ECO:0000256" key="2">
    <source>
        <dbReference type="ARBA" id="ARBA00023125"/>
    </source>
</evidence>
<keyword evidence="6" id="KW-1185">Reference proteome</keyword>
<dbReference type="InterPro" id="IPR002577">
    <property type="entry name" value="HTH_HxlR"/>
</dbReference>